<feature type="region of interest" description="Disordered" evidence="1">
    <location>
        <begin position="47"/>
        <end position="110"/>
    </location>
</feature>
<name>A0A914QR51_9BILA</name>
<proteinExistence type="predicted"/>
<evidence type="ECO:0000313" key="2">
    <source>
        <dbReference type="Proteomes" id="UP000887578"/>
    </source>
</evidence>
<evidence type="ECO:0000313" key="3">
    <source>
        <dbReference type="WBParaSite" id="PDA_v2.g6241.t1"/>
    </source>
</evidence>
<dbReference type="AlphaFoldDB" id="A0A914QR51"/>
<organism evidence="2 3">
    <name type="scientific">Panagrolaimus davidi</name>
    <dbReference type="NCBI Taxonomy" id="227884"/>
    <lineage>
        <taxon>Eukaryota</taxon>
        <taxon>Metazoa</taxon>
        <taxon>Ecdysozoa</taxon>
        <taxon>Nematoda</taxon>
        <taxon>Chromadorea</taxon>
        <taxon>Rhabditida</taxon>
        <taxon>Tylenchina</taxon>
        <taxon>Panagrolaimomorpha</taxon>
        <taxon>Panagrolaimoidea</taxon>
        <taxon>Panagrolaimidae</taxon>
        <taxon>Panagrolaimus</taxon>
    </lineage>
</organism>
<sequence length="110" mass="12070">MSPLSFFIRDYNMYFSSSVIGLIYSFLNEANAAWRFAGAIFVDNEHGQPQQKPMGGGYGTAGPQYNQNRGGGSLRGRFNPPANKAPFNSSSQNSNTAASQDQDIFSKKIY</sequence>
<keyword evidence="2" id="KW-1185">Reference proteome</keyword>
<reference evidence="3" key="1">
    <citation type="submission" date="2022-11" db="UniProtKB">
        <authorList>
            <consortium name="WormBaseParasite"/>
        </authorList>
    </citation>
    <scope>IDENTIFICATION</scope>
</reference>
<accession>A0A914QR51</accession>
<feature type="compositionally biased region" description="Low complexity" evidence="1">
    <location>
        <begin position="88"/>
        <end position="100"/>
    </location>
</feature>
<protein>
    <submittedName>
        <fullName evidence="3">Uncharacterized protein</fullName>
    </submittedName>
</protein>
<evidence type="ECO:0000256" key="1">
    <source>
        <dbReference type="SAM" id="MobiDB-lite"/>
    </source>
</evidence>
<dbReference type="WBParaSite" id="PDA_v2.g6241.t1">
    <property type="protein sequence ID" value="PDA_v2.g6241.t1"/>
    <property type="gene ID" value="PDA_v2.g6241"/>
</dbReference>
<dbReference type="Proteomes" id="UP000887578">
    <property type="component" value="Unplaced"/>
</dbReference>